<evidence type="ECO:0000259" key="4">
    <source>
        <dbReference type="PROSITE" id="PS50995"/>
    </source>
</evidence>
<dbReference type="STRING" id="49186.SAMN05421647_10351"/>
<dbReference type="PANTHER" id="PTHR33164:SF64">
    <property type="entry name" value="TRANSCRIPTIONAL REGULATOR SLYA"/>
    <property type="match status" value="1"/>
</dbReference>
<evidence type="ECO:0000256" key="2">
    <source>
        <dbReference type="ARBA" id="ARBA00023125"/>
    </source>
</evidence>
<keyword evidence="2" id="KW-0238">DNA-binding</keyword>
<name>A0A1N6R1F1_9GAMM</name>
<dbReference type="Proteomes" id="UP000186895">
    <property type="component" value="Unassembled WGS sequence"/>
</dbReference>
<dbReference type="InterPro" id="IPR036390">
    <property type="entry name" value="WH_DNA-bd_sf"/>
</dbReference>
<evidence type="ECO:0000313" key="5">
    <source>
        <dbReference type="EMBL" id="SIQ22582.1"/>
    </source>
</evidence>
<protein>
    <submittedName>
        <fullName evidence="5">Transcriptional regulator, MarR family</fullName>
    </submittedName>
</protein>
<dbReference type="GO" id="GO:0006950">
    <property type="term" value="P:response to stress"/>
    <property type="evidence" value="ECO:0007669"/>
    <property type="project" value="TreeGrafter"/>
</dbReference>
<dbReference type="SUPFAM" id="SSF46785">
    <property type="entry name" value="Winged helix' DNA-binding domain"/>
    <property type="match status" value="1"/>
</dbReference>
<dbReference type="RefSeq" id="WP_076462199.1">
    <property type="nucleotide sequence ID" value="NZ_FTMN01000003.1"/>
</dbReference>
<dbReference type="EMBL" id="FTMN01000003">
    <property type="protein sequence ID" value="SIQ22582.1"/>
    <property type="molecule type" value="Genomic_DNA"/>
</dbReference>
<dbReference type="AlphaFoldDB" id="A0A1N6R1F1"/>
<dbReference type="PANTHER" id="PTHR33164">
    <property type="entry name" value="TRANSCRIPTIONAL REGULATOR, MARR FAMILY"/>
    <property type="match status" value="1"/>
</dbReference>
<dbReference type="Pfam" id="PF01047">
    <property type="entry name" value="MarR"/>
    <property type="match status" value="1"/>
</dbReference>
<organism evidence="5 6">
    <name type="scientific">Marinobacterium stanieri</name>
    <dbReference type="NCBI Taxonomy" id="49186"/>
    <lineage>
        <taxon>Bacteria</taxon>
        <taxon>Pseudomonadati</taxon>
        <taxon>Pseudomonadota</taxon>
        <taxon>Gammaproteobacteria</taxon>
        <taxon>Oceanospirillales</taxon>
        <taxon>Oceanospirillaceae</taxon>
        <taxon>Marinobacterium</taxon>
    </lineage>
</organism>
<dbReference type="PROSITE" id="PS50995">
    <property type="entry name" value="HTH_MARR_2"/>
    <property type="match status" value="1"/>
</dbReference>
<dbReference type="Gene3D" id="1.10.10.10">
    <property type="entry name" value="Winged helix-like DNA-binding domain superfamily/Winged helix DNA-binding domain"/>
    <property type="match status" value="1"/>
</dbReference>
<dbReference type="SMART" id="SM00347">
    <property type="entry name" value="HTH_MARR"/>
    <property type="match status" value="1"/>
</dbReference>
<keyword evidence="1" id="KW-0805">Transcription regulation</keyword>
<dbReference type="InterPro" id="IPR039422">
    <property type="entry name" value="MarR/SlyA-like"/>
</dbReference>
<dbReference type="GO" id="GO:0003700">
    <property type="term" value="F:DNA-binding transcription factor activity"/>
    <property type="evidence" value="ECO:0007669"/>
    <property type="project" value="InterPro"/>
</dbReference>
<reference evidence="5 6" key="1">
    <citation type="submission" date="2017-01" db="EMBL/GenBank/DDBJ databases">
        <authorList>
            <person name="Mah S.A."/>
            <person name="Swanson W.J."/>
            <person name="Moy G.W."/>
            <person name="Vacquier V.D."/>
        </authorList>
    </citation>
    <scope>NUCLEOTIDE SEQUENCE [LARGE SCALE GENOMIC DNA]</scope>
    <source>
        <strain evidence="5 6">DSM 7027</strain>
    </source>
</reference>
<feature type="domain" description="HTH marR-type" evidence="4">
    <location>
        <begin position="13"/>
        <end position="146"/>
    </location>
</feature>
<keyword evidence="6" id="KW-1185">Reference proteome</keyword>
<dbReference type="GO" id="GO:0003677">
    <property type="term" value="F:DNA binding"/>
    <property type="evidence" value="ECO:0007669"/>
    <property type="project" value="UniProtKB-KW"/>
</dbReference>
<gene>
    <name evidence="5" type="ORF">SAMN05421647_10351</name>
</gene>
<dbReference type="PRINTS" id="PR00598">
    <property type="entry name" value="HTHMARR"/>
</dbReference>
<evidence type="ECO:0000256" key="3">
    <source>
        <dbReference type="ARBA" id="ARBA00023163"/>
    </source>
</evidence>
<dbReference type="eggNOG" id="COG1846">
    <property type="taxonomic scope" value="Bacteria"/>
</dbReference>
<evidence type="ECO:0000313" key="6">
    <source>
        <dbReference type="Proteomes" id="UP000186895"/>
    </source>
</evidence>
<accession>A0A1N6R1F1</accession>
<dbReference type="InterPro" id="IPR036388">
    <property type="entry name" value="WH-like_DNA-bd_sf"/>
</dbReference>
<sequence>MSNQSTSLHTTIEPSLGAVLGRVHRQWRSAVNQAVAPLGMTESRWTALMLLKKIGEGCTQQTLASKLSIEMSSLSRTLNQLQQQGLVERRTDPEDKRVHCLWLTPEGAEMVEALAVRIGTIRDEIYAGISEAELDAFASVLVKMEANAVACATHQEKR</sequence>
<keyword evidence="3" id="KW-0804">Transcription</keyword>
<dbReference type="InterPro" id="IPR000835">
    <property type="entry name" value="HTH_MarR-typ"/>
</dbReference>
<evidence type="ECO:0000256" key="1">
    <source>
        <dbReference type="ARBA" id="ARBA00023015"/>
    </source>
</evidence>
<proteinExistence type="predicted"/>